<evidence type="ECO:0000256" key="2">
    <source>
        <dbReference type="ARBA" id="ARBA00005619"/>
    </source>
</evidence>
<dbReference type="GO" id="GO:0005525">
    <property type="term" value="F:GTP binding"/>
    <property type="evidence" value="ECO:0007669"/>
    <property type="project" value="UniProtKB-KW"/>
</dbReference>
<evidence type="ECO:0000256" key="8">
    <source>
        <dbReference type="ARBA" id="ARBA00023134"/>
    </source>
</evidence>
<keyword evidence="9 11" id="KW-0472">Membrane</keyword>
<evidence type="ECO:0000256" key="1">
    <source>
        <dbReference type="ARBA" id="ARBA00004389"/>
    </source>
</evidence>
<comment type="similarity">
    <text evidence="2">Belongs to the SRP receptor beta subunit family.</text>
</comment>
<keyword evidence="5" id="KW-0547">Nucleotide-binding</keyword>
<dbReference type="SMART" id="SM00177">
    <property type="entry name" value="ARF"/>
    <property type="match status" value="1"/>
</dbReference>
<dbReference type="InterPro" id="IPR019009">
    <property type="entry name" value="SRP_receptor_beta_su"/>
</dbReference>
<dbReference type="EMBL" id="JACVVK020000183">
    <property type="protein sequence ID" value="KAK7486168.1"/>
    <property type="molecule type" value="Genomic_DNA"/>
</dbReference>
<evidence type="ECO:0000256" key="11">
    <source>
        <dbReference type="SAM" id="Phobius"/>
    </source>
</evidence>
<dbReference type="SUPFAM" id="SSF52540">
    <property type="entry name" value="P-loop containing nucleoside triphosphate hydrolases"/>
    <property type="match status" value="1"/>
</dbReference>
<evidence type="ECO:0000256" key="7">
    <source>
        <dbReference type="ARBA" id="ARBA00022989"/>
    </source>
</evidence>
<evidence type="ECO:0000256" key="4">
    <source>
        <dbReference type="ARBA" id="ARBA00022692"/>
    </source>
</evidence>
<protein>
    <recommendedName>
        <fullName evidence="3">Signal recognition particle receptor subunit beta</fullName>
    </recommendedName>
</protein>
<name>A0ABD0KGK5_9CAEN</name>
<evidence type="ECO:0000313" key="12">
    <source>
        <dbReference type="EMBL" id="KAK7486168.1"/>
    </source>
</evidence>
<evidence type="ECO:0000313" key="13">
    <source>
        <dbReference type="Proteomes" id="UP001519460"/>
    </source>
</evidence>
<organism evidence="12 13">
    <name type="scientific">Batillaria attramentaria</name>
    <dbReference type="NCBI Taxonomy" id="370345"/>
    <lineage>
        <taxon>Eukaryota</taxon>
        <taxon>Metazoa</taxon>
        <taxon>Spiralia</taxon>
        <taxon>Lophotrochozoa</taxon>
        <taxon>Mollusca</taxon>
        <taxon>Gastropoda</taxon>
        <taxon>Caenogastropoda</taxon>
        <taxon>Sorbeoconcha</taxon>
        <taxon>Cerithioidea</taxon>
        <taxon>Batillariidae</taxon>
        <taxon>Batillaria</taxon>
    </lineage>
</organism>
<dbReference type="GO" id="GO:0005789">
    <property type="term" value="C:endoplasmic reticulum membrane"/>
    <property type="evidence" value="ECO:0007669"/>
    <property type="project" value="UniProtKB-SubCell"/>
</dbReference>
<keyword evidence="7 11" id="KW-1133">Transmembrane helix</keyword>
<dbReference type="PANTHER" id="PTHR11711">
    <property type="entry name" value="ADP RIBOSYLATION FACTOR-RELATED"/>
    <property type="match status" value="1"/>
</dbReference>
<feature type="transmembrane region" description="Helical" evidence="11">
    <location>
        <begin position="26"/>
        <end position="45"/>
    </location>
</feature>
<dbReference type="Proteomes" id="UP001519460">
    <property type="component" value="Unassembled WGS sequence"/>
</dbReference>
<dbReference type="AlphaFoldDB" id="A0ABD0KGK5"/>
<keyword evidence="6" id="KW-0256">Endoplasmic reticulum</keyword>
<dbReference type="InterPro" id="IPR024156">
    <property type="entry name" value="Small_GTPase_ARF"/>
</dbReference>
<dbReference type="CDD" id="cd04105">
    <property type="entry name" value="SR_beta"/>
    <property type="match status" value="1"/>
</dbReference>
<evidence type="ECO:0000256" key="10">
    <source>
        <dbReference type="ARBA" id="ARBA00023170"/>
    </source>
</evidence>
<dbReference type="Gene3D" id="3.40.50.300">
    <property type="entry name" value="P-loop containing nucleotide triphosphate hydrolases"/>
    <property type="match status" value="1"/>
</dbReference>
<keyword evidence="8" id="KW-0342">GTP-binding</keyword>
<dbReference type="Pfam" id="PF09439">
    <property type="entry name" value="SRPRB"/>
    <property type="match status" value="1"/>
</dbReference>
<keyword evidence="4 11" id="KW-0812">Transmembrane</keyword>
<keyword evidence="13" id="KW-1185">Reference proteome</keyword>
<evidence type="ECO:0000256" key="6">
    <source>
        <dbReference type="ARBA" id="ARBA00022824"/>
    </source>
</evidence>
<dbReference type="PROSITE" id="PS51417">
    <property type="entry name" value="ARF"/>
    <property type="match status" value="1"/>
</dbReference>
<gene>
    <name evidence="12" type="ORF">BaRGS_00022634</name>
</gene>
<evidence type="ECO:0000256" key="9">
    <source>
        <dbReference type="ARBA" id="ARBA00023136"/>
    </source>
</evidence>
<proteinExistence type="inferred from homology"/>
<dbReference type="InterPro" id="IPR027417">
    <property type="entry name" value="P-loop_NTPase"/>
</dbReference>
<comment type="subcellular location">
    <subcellularLocation>
        <location evidence="1">Endoplasmic reticulum membrane</location>
        <topology evidence="1">Single-pass membrane protein</topology>
    </subcellularLocation>
</comment>
<evidence type="ECO:0000256" key="3">
    <source>
        <dbReference type="ARBA" id="ARBA00020256"/>
    </source>
</evidence>
<evidence type="ECO:0000256" key="5">
    <source>
        <dbReference type="ARBA" id="ARBA00022741"/>
    </source>
</evidence>
<comment type="caution">
    <text evidence="12">The sequence shown here is derived from an EMBL/GenBank/DDBJ whole genome shotgun (WGS) entry which is preliminary data.</text>
</comment>
<sequence length="259" mass="28494">MASPKATQPDFVTYVTTGVQNGDPTIIGVLVAIAVVFLTIVFLAIRSRGGNKRQGVLLMGICDSGKTLMFSRLAYKTFKQSFTSVKINSGSVTVPEKNKSVTVTDIPGHERLRNQMMDEYKGLARGIIFVVDSGTVQKEIKEVAEYLYTILTDRTISQNAPPVLIACNKQDLTLCKGASVIKNMLEKEMNTLRVTRSAALQGIDNTANNNTYLGKRNKDFEFADLKPLRVEFAECSARGKSEASDGDLKAVLEWMTRIV</sequence>
<accession>A0ABD0KGK5</accession>
<reference evidence="12 13" key="1">
    <citation type="journal article" date="2023" name="Sci. Data">
        <title>Genome assembly of the Korean intertidal mud-creeper Batillaria attramentaria.</title>
        <authorList>
            <person name="Patra A.K."/>
            <person name="Ho P.T."/>
            <person name="Jun S."/>
            <person name="Lee S.J."/>
            <person name="Kim Y."/>
            <person name="Won Y.J."/>
        </authorList>
    </citation>
    <scope>NUCLEOTIDE SEQUENCE [LARGE SCALE GENOMIC DNA]</scope>
    <source>
        <strain evidence="12">Wonlab-2016</strain>
    </source>
</reference>
<keyword evidence="10" id="KW-0675">Receptor</keyword>